<name>A0A8H8RNN1_9HELO</name>
<dbReference type="Proteomes" id="UP000462212">
    <property type="component" value="Unassembled WGS sequence"/>
</dbReference>
<dbReference type="EMBL" id="QGMJ01000305">
    <property type="protein sequence ID" value="TVY38097.1"/>
    <property type="molecule type" value="Genomic_DNA"/>
</dbReference>
<feature type="compositionally biased region" description="Basic residues" evidence="1">
    <location>
        <begin position="169"/>
        <end position="178"/>
    </location>
</feature>
<feature type="compositionally biased region" description="Basic and acidic residues" evidence="1">
    <location>
        <begin position="511"/>
        <end position="531"/>
    </location>
</feature>
<comment type="caution">
    <text evidence="2">The sequence shown here is derived from an EMBL/GenBank/DDBJ whole genome shotgun (WGS) entry which is preliminary data.</text>
</comment>
<feature type="region of interest" description="Disordered" evidence="1">
    <location>
        <begin position="511"/>
        <end position="569"/>
    </location>
</feature>
<evidence type="ECO:0000313" key="3">
    <source>
        <dbReference type="Proteomes" id="UP000462212"/>
    </source>
</evidence>
<feature type="compositionally biased region" description="Basic and acidic residues" evidence="1">
    <location>
        <begin position="17"/>
        <end position="42"/>
    </location>
</feature>
<reference evidence="2 3" key="1">
    <citation type="submission" date="2018-05" db="EMBL/GenBank/DDBJ databases">
        <title>Genome sequencing and assembly of the regulated plant pathogen Lachnellula willkommii and related sister species for the development of diagnostic species identification markers.</title>
        <authorList>
            <person name="Giroux E."/>
            <person name="Bilodeau G."/>
        </authorList>
    </citation>
    <scope>NUCLEOTIDE SEQUENCE [LARGE SCALE GENOMIC DNA]</scope>
    <source>
        <strain evidence="2 3">CBS 197.66</strain>
    </source>
</reference>
<feature type="region of interest" description="Disordered" evidence="1">
    <location>
        <begin position="454"/>
        <end position="478"/>
    </location>
</feature>
<organism evidence="2 3">
    <name type="scientific">Lachnellula subtilissima</name>
    <dbReference type="NCBI Taxonomy" id="602034"/>
    <lineage>
        <taxon>Eukaryota</taxon>
        <taxon>Fungi</taxon>
        <taxon>Dikarya</taxon>
        <taxon>Ascomycota</taxon>
        <taxon>Pezizomycotina</taxon>
        <taxon>Leotiomycetes</taxon>
        <taxon>Helotiales</taxon>
        <taxon>Lachnaceae</taxon>
        <taxon>Lachnellula</taxon>
    </lineage>
</organism>
<dbReference type="AlphaFoldDB" id="A0A8H8RNN1"/>
<feature type="compositionally biased region" description="Low complexity" evidence="1">
    <location>
        <begin position="532"/>
        <end position="543"/>
    </location>
</feature>
<feature type="compositionally biased region" description="Polar residues" evidence="1">
    <location>
        <begin position="187"/>
        <end position="196"/>
    </location>
</feature>
<feature type="compositionally biased region" description="Polar residues" evidence="1">
    <location>
        <begin position="467"/>
        <end position="476"/>
    </location>
</feature>
<protein>
    <submittedName>
        <fullName evidence="2">Uncharacterized protein</fullName>
    </submittedName>
</protein>
<feature type="compositionally biased region" description="Basic and acidic residues" evidence="1">
    <location>
        <begin position="87"/>
        <end position="103"/>
    </location>
</feature>
<evidence type="ECO:0000256" key="1">
    <source>
        <dbReference type="SAM" id="MobiDB-lite"/>
    </source>
</evidence>
<accession>A0A8H8RNN1</accession>
<sequence length="992" mass="113653">MSMDRHHQRDHRAHERKLKDSVGYHRQDHHRRQESERVEKRSSKVVPQSNEISRARIGQSLLGPALSGDNDYVRRWLTQNEQEQNVADERSKGVERPHRREDNLLNAHLNVAGYAHPQFVQEDSGGRRKYKRKHNSSSDSSLLEDPAPPKPQRTVPGERKDKSLGRQQQKAHLHKKRKTEQIEPDTASLSDQSSPPKETFEKRARHKTKADRYEPPKKRHTLEKAVEEKRPTTKPEKRGGRKKTAKRAREDFIRNFSSKSMNQERLTVSSSPDTNNRYAKYPSFDHLTALACSRMDVHLLQLNVVVMEFLHQGDRIAPVNKPDKITSKSREKEKQKAVRTQDEISTFFKPTKTPLRELDPNTRGRAFSTITALEDSFYERQFASDKYYNSDKRPQYLEPTREQALTFRQRSPSGRLLKLRETSLGVNYTERPPESTSRTSGKANTCFTWSESQISPRTTEMSRRLRNTSQQRSITPESIRRSLQKTGIYRGTGIHDRPESRSFNEVLNEAEQLRQHREPDHKKNARREFPRGRISGTTISSGSPVTNSSNRNVDNLPSHNPRYQRTRSPQYEKLPETGLYDKETHEDRPGVMVKDGKKDSGMRDNQRIIVEHFDQELGWHRRPSSRAQEVRLSAELKRGIEREAKSTPMPREQLAKLARIKRPATTLPVAHVVGLERSKNNTPLVVDQHDIGPLVGASAQQAFCGEQPIPSHPRASNADEGGPALKDSRIEETMISQPGSDQANAQAAHGIVSQEGKSVLPLVNLQSESKAQQTMGVGPKDGTGNVSYLGLPIRGGWGTRASTPAFQPARRSPFIEPEPLFIHQISRTHTPQEDYIQYRSQSENLFNPAALNFDSNLRVEDPPYKLSANQGVETFQHEETYDHHQELLAYQGDELAQEQGDYEHQLYNYTYEDEENSPAYAHETLMWAHEEGYVDEVENVEMPIERGLIYQYEDLPSAEVFVSNEEPEQNHNHPVDGGSYPAKGFWKSCRLY</sequence>
<feature type="compositionally biased region" description="Basic and acidic residues" evidence="1">
    <location>
        <begin position="321"/>
        <end position="341"/>
    </location>
</feature>
<dbReference type="OrthoDB" id="2537141at2759"/>
<evidence type="ECO:0000313" key="2">
    <source>
        <dbReference type="EMBL" id="TVY38097.1"/>
    </source>
</evidence>
<feature type="compositionally biased region" description="Basic and acidic residues" evidence="1">
    <location>
        <begin position="210"/>
        <end position="238"/>
    </location>
</feature>
<proteinExistence type="predicted"/>
<feature type="compositionally biased region" description="Polar residues" evidence="1">
    <location>
        <begin position="544"/>
        <end position="569"/>
    </location>
</feature>
<feature type="region of interest" description="Disordered" evidence="1">
    <location>
        <begin position="1"/>
        <end position="248"/>
    </location>
</feature>
<feature type="region of interest" description="Disordered" evidence="1">
    <location>
        <begin position="320"/>
        <end position="341"/>
    </location>
</feature>
<gene>
    <name evidence="2" type="ORF">LSUB1_G003826</name>
</gene>
<keyword evidence="3" id="KW-1185">Reference proteome</keyword>